<feature type="transmembrane region" description="Helical" evidence="2">
    <location>
        <begin position="32"/>
        <end position="55"/>
    </location>
</feature>
<dbReference type="AlphaFoldDB" id="A0A1Y5F8E7"/>
<evidence type="ECO:0008006" key="5">
    <source>
        <dbReference type="Google" id="ProtNLM"/>
    </source>
</evidence>
<evidence type="ECO:0000256" key="1">
    <source>
        <dbReference type="SAM" id="Coils"/>
    </source>
</evidence>
<protein>
    <recommendedName>
        <fullName evidence="5">Transmembrane protein</fullName>
    </recommendedName>
</protein>
<evidence type="ECO:0000313" key="4">
    <source>
        <dbReference type="Proteomes" id="UP000196531"/>
    </source>
</evidence>
<reference evidence="4" key="1">
    <citation type="journal article" date="2017" name="Proc. Natl. Acad. Sci. U.S.A.">
        <title>Simulation of Deepwater Horizon oil plume reveals substrate specialization within a complex community of hydrocarbon-degraders.</title>
        <authorList>
            <person name="Hu P."/>
            <person name="Dubinsky E.A."/>
            <person name="Probst A.J."/>
            <person name="Wang J."/>
            <person name="Sieber C.M.K."/>
            <person name="Tom L.M."/>
            <person name="Gardinali P."/>
            <person name="Banfield J.F."/>
            <person name="Atlas R.M."/>
            <person name="Andersen G.L."/>
        </authorList>
    </citation>
    <scope>NUCLEOTIDE SEQUENCE [LARGE SCALE GENOMIC DNA]</scope>
</reference>
<gene>
    <name evidence="3" type="ORF">A9Q84_11930</name>
</gene>
<keyword evidence="1" id="KW-0175">Coiled coil</keyword>
<keyword evidence="2" id="KW-1133">Transmembrane helix</keyword>
<organism evidence="3 4">
    <name type="scientific">Halobacteriovorax marinus</name>
    <dbReference type="NCBI Taxonomy" id="97084"/>
    <lineage>
        <taxon>Bacteria</taxon>
        <taxon>Pseudomonadati</taxon>
        <taxon>Bdellovibrionota</taxon>
        <taxon>Bacteriovoracia</taxon>
        <taxon>Bacteriovoracales</taxon>
        <taxon>Halobacteriovoraceae</taxon>
        <taxon>Halobacteriovorax</taxon>
    </lineage>
</organism>
<proteinExistence type="predicted"/>
<evidence type="ECO:0000313" key="3">
    <source>
        <dbReference type="EMBL" id="OUR97035.1"/>
    </source>
</evidence>
<dbReference type="EMBL" id="MAAO01000006">
    <property type="protein sequence ID" value="OUR97035.1"/>
    <property type="molecule type" value="Genomic_DNA"/>
</dbReference>
<dbReference type="Proteomes" id="UP000196531">
    <property type="component" value="Unassembled WGS sequence"/>
</dbReference>
<comment type="caution">
    <text evidence="3">The sequence shown here is derived from an EMBL/GenBank/DDBJ whole genome shotgun (WGS) entry which is preliminary data.</text>
</comment>
<accession>A0A1Y5F8E7</accession>
<sequence length="242" mass="27393">MSTKSSKKLSFLLYDEKKGPIFIRTDKRKLKFILYFLPIVTIVSMLIILAGSVYFKQIREMARRKEPATIKTLKLKNIELTAKVSDLESLNAKFEKKLSAGTTGGSKFAILSLFRPTSGQTDLSSTPVLSIDEPKLFKTDSTLTMKFDILNQTKDARKLAGYIHVIMSTPNKMNFYPQNEIGSEDMLLSYNQGESFAFSRLRHVIASFNTKDLNAPKALFKILIFSRTGDLLFKKLVAKDLK</sequence>
<name>A0A1Y5F8E7_9BACT</name>
<evidence type="ECO:0000256" key="2">
    <source>
        <dbReference type="SAM" id="Phobius"/>
    </source>
</evidence>
<feature type="coiled-coil region" evidence="1">
    <location>
        <begin position="70"/>
        <end position="97"/>
    </location>
</feature>
<keyword evidence="2" id="KW-0472">Membrane</keyword>
<keyword evidence="2" id="KW-0812">Transmembrane</keyword>